<name>A0A5J5GBD8_9RHOB</name>
<dbReference type="Gene3D" id="3.10.105.10">
    <property type="entry name" value="Dipeptide-binding Protein, Domain 3"/>
    <property type="match status" value="1"/>
</dbReference>
<dbReference type="InterPro" id="IPR000914">
    <property type="entry name" value="SBP_5_dom"/>
</dbReference>
<evidence type="ECO:0000313" key="6">
    <source>
        <dbReference type="Proteomes" id="UP000326554"/>
    </source>
</evidence>
<dbReference type="PIRSF" id="PIRSF002741">
    <property type="entry name" value="MppA"/>
    <property type="match status" value="1"/>
</dbReference>
<dbReference type="RefSeq" id="WP_150446766.1">
    <property type="nucleotide sequence ID" value="NZ_VYQE01000007.1"/>
</dbReference>
<keyword evidence="3" id="KW-0732">Signal</keyword>
<dbReference type="AlphaFoldDB" id="A0A5J5GBD8"/>
<reference evidence="5 6" key="1">
    <citation type="submission" date="2019-09" db="EMBL/GenBank/DDBJ databases">
        <authorList>
            <person name="Park J.-S."/>
            <person name="Choi H.-J."/>
        </authorList>
    </citation>
    <scope>NUCLEOTIDE SEQUENCE [LARGE SCALE GENOMIC DNA]</scope>
    <source>
        <strain evidence="5 6">176SS1-4</strain>
    </source>
</reference>
<organism evidence="5 6">
    <name type="scientific">Histidinibacterium aquaticum</name>
    <dbReference type="NCBI Taxonomy" id="2613962"/>
    <lineage>
        <taxon>Bacteria</taxon>
        <taxon>Pseudomonadati</taxon>
        <taxon>Pseudomonadota</taxon>
        <taxon>Alphaproteobacteria</taxon>
        <taxon>Rhodobacterales</taxon>
        <taxon>Paracoccaceae</taxon>
        <taxon>Histidinibacterium</taxon>
    </lineage>
</organism>
<comment type="caution">
    <text evidence="5">The sequence shown here is derived from an EMBL/GenBank/DDBJ whole genome shotgun (WGS) entry which is preliminary data.</text>
</comment>
<evidence type="ECO:0000256" key="3">
    <source>
        <dbReference type="ARBA" id="ARBA00022729"/>
    </source>
</evidence>
<dbReference type="GO" id="GO:0043190">
    <property type="term" value="C:ATP-binding cassette (ABC) transporter complex"/>
    <property type="evidence" value="ECO:0007669"/>
    <property type="project" value="InterPro"/>
</dbReference>
<dbReference type="GO" id="GO:0042884">
    <property type="term" value="P:microcin transport"/>
    <property type="evidence" value="ECO:0007669"/>
    <property type="project" value="TreeGrafter"/>
</dbReference>
<evidence type="ECO:0000256" key="2">
    <source>
        <dbReference type="ARBA" id="ARBA00005695"/>
    </source>
</evidence>
<evidence type="ECO:0000256" key="1">
    <source>
        <dbReference type="ARBA" id="ARBA00004418"/>
    </source>
</evidence>
<protein>
    <submittedName>
        <fullName evidence="5">ABC transporter substrate-binding protein</fullName>
    </submittedName>
</protein>
<dbReference type="Proteomes" id="UP000326554">
    <property type="component" value="Unassembled WGS sequence"/>
</dbReference>
<dbReference type="Gene3D" id="3.40.190.10">
    <property type="entry name" value="Periplasmic binding protein-like II"/>
    <property type="match status" value="1"/>
</dbReference>
<sequence>MTRRPPVSSRARAAEPASAGPRIALAGSVLLLAFAAAQARGQEGDALTESHGYTNFGELKYPADMEHLDYVNPEAPFGGEIAVWSQGTFDSFNNYARQGVSAALSTIGSESILISTADDPYGLYCYLCTTLEYPEDLSYVIFNLRDDVTFANGEPMTAEDVAFSYDIFIEQGIAEYRNVAQGFVDSVEVLDDHRVRFNFNPESPRRDRMGFAGGTPVFSADWFEENEVRLDESTEEPFMATGQYVLDSFDYNRQIVYRSNPDYWGFDHPFNQGRGNFETIRVEYFADSSAAFEAFKAGEYTFRVENSSRQWATGYDFPALDNGWAVTEELPDGTVGTRQAFVFNLDREKWQDESTRRAIEMMFNFEWSNRTLFYGLYERPVSFWSGTNLAAEGPPGDRETELLQPLVDEGLLDESILTEPAVIPPVNDPEENAPSRRTLREAAALLQEAGYEIGDSGYYERDGEVLEVVILQVSPQFDRIVNPYIENLERLGVRGVLERVDFAQYVERRRSGDFDLTNHGFDMGFEPGTGLEQWYASKTADDSSRNLMRLRNEAVDRLIPNIVQAETLPELEAATQALDRVLRSIGFDVPQWYNNQHWVAYYDMFEHPQDIPPLSLGHLDFWWYNADRAEELRQAGAFQ</sequence>
<dbReference type="PANTHER" id="PTHR30290:SF64">
    <property type="entry name" value="ABC TRANSPORTER PERIPLASMIC BINDING PROTEIN"/>
    <property type="match status" value="1"/>
</dbReference>
<dbReference type="SUPFAM" id="SSF53850">
    <property type="entry name" value="Periplasmic binding protein-like II"/>
    <property type="match status" value="1"/>
</dbReference>
<evidence type="ECO:0000313" key="5">
    <source>
        <dbReference type="EMBL" id="KAA9005260.1"/>
    </source>
</evidence>
<gene>
    <name evidence="5" type="ORF">F3S47_18330</name>
</gene>
<dbReference type="GO" id="GO:1904680">
    <property type="term" value="F:peptide transmembrane transporter activity"/>
    <property type="evidence" value="ECO:0007669"/>
    <property type="project" value="TreeGrafter"/>
</dbReference>
<dbReference type="InterPro" id="IPR039424">
    <property type="entry name" value="SBP_5"/>
</dbReference>
<dbReference type="Pfam" id="PF00496">
    <property type="entry name" value="SBP_bac_5"/>
    <property type="match status" value="1"/>
</dbReference>
<accession>A0A5J5GBD8</accession>
<feature type="domain" description="Solute-binding protein family 5" evidence="4">
    <location>
        <begin position="132"/>
        <end position="538"/>
    </location>
</feature>
<dbReference type="EMBL" id="VYQE01000007">
    <property type="protein sequence ID" value="KAA9005260.1"/>
    <property type="molecule type" value="Genomic_DNA"/>
</dbReference>
<evidence type="ECO:0000259" key="4">
    <source>
        <dbReference type="Pfam" id="PF00496"/>
    </source>
</evidence>
<dbReference type="GO" id="GO:0030288">
    <property type="term" value="C:outer membrane-bounded periplasmic space"/>
    <property type="evidence" value="ECO:0007669"/>
    <property type="project" value="TreeGrafter"/>
</dbReference>
<comment type="subcellular location">
    <subcellularLocation>
        <location evidence="1">Periplasm</location>
    </subcellularLocation>
</comment>
<dbReference type="InterPro" id="IPR030678">
    <property type="entry name" value="Peptide/Ni-bd"/>
</dbReference>
<dbReference type="GO" id="GO:0015833">
    <property type="term" value="P:peptide transport"/>
    <property type="evidence" value="ECO:0007669"/>
    <property type="project" value="TreeGrafter"/>
</dbReference>
<comment type="similarity">
    <text evidence="2">Belongs to the bacterial solute-binding protein 5 family.</text>
</comment>
<proteinExistence type="inferred from homology"/>
<keyword evidence="6" id="KW-1185">Reference proteome</keyword>
<dbReference type="CDD" id="cd08497">
    <property type="entry name" value="MbnE-like"/>
    <property type="match status" value="1"/>
</dbReference>
<dbReference type="PANTHER" id="PTHR30290">
    <property type="entry name" value="PERIPLASMIC BINDING COMPONENT OF ABC TRANSPORTER"/>
    <property type="match status" value="1"/>
</dbReference>